<proteinExistence type="predicted"/>
<comment type="caution">
    <text evidence="1">The sequence shown here is derived from an EMBL/GenBank/DDBJ whole genome shotgun (WGS) entry which is preliminary data.</text>
</comment>
<sequence>MERPVSDKDVSEANSLLYSRPTVWAAWNFTHTASIHNQTYQDQDFLQWAWRFLQTLPGQDTLASKNLAHFLSGSGTSKTLSLNQLFQQDGGVTREFNSMVGAQIYRTEMVYKAFKRKDDISLEGFLKSDLSRYADNPKNSPIDFKKDYGPSPGPYDGHVEVDQKAFSNDNWKNATGGLSILWTYLGSSGTGAYKQHRVSAFCLKRYKWHPQEWRNTKLVHIAAENAKVPSVDTFTRSAAMDASSMGARTGVVMPKSGEIRLGSETIGHWKDEGLTRQTIYNPAKEFLLIFPPVERIIPVFVPTSKVLVIC</sequence>
<name>A0AAW9FLD5_9HYPH</name>
<protein>
    <submittedName>
        <fullName evidence="1">Uncharacterized protein</fullName>
    </submittedName>
</protein>
<dbReference type="EMBL" id="JAVRAF010000041">
    <property type="protein sequence ID" value="MDX8305971.1"/>
    <property type="molecule type" value="Genomic_DNA"/>
</dbReference>
<reference evidence="1" key="1">
    <citation type="journal article" date="2023" name="Phytobiomes J">
        <title>Deciphering the key players within the bacterial microbiota associated with aerial crown gall tumors on rhododendron: Insights into the gallobiome.</title>
        <authorList>
            <person name="Kuzmanovic N."/>
            <person name="Nesme J."/>
            <person name="Wolf J."/>
            <person name="Neumann-Schaal M."/>
            <person name="Petersen J."/>
            <person name="Fernandez-Gnecco G."/>
            <person name="Sproeer C."/>
            <person name="Bunk B."/>
            <person name="Overmann J."/>
            <person name="Sorensen S.J."/>
            <person name="Idczak E."/>
            <person name="Smalla K."/>
        </authorList>
    </citation>
    <scope>NUCLEOTIDE SEQUENCE</scope>
    <source>
        <strain evidence="1">Rho-11.1</strain>
    </source>
</reference>
<gene>
    <name evidence="1" type="ORF">RMR22_27535</name>
</gene>
<accession>A0AAW9FLD5</accession>
<evidence type="ECO:0000313" key="1">
    <source>
        <dbReference type="EMBL" id="MDX8305971.1"/>
    </source>
</evidence>
<dbReference type="AlphaFoldDB" id="A0AAW9FLD5"/>
<organism evidence="1">
    <name type="scientific">Agrobacterium rosae</name>
    <dbReference type="NCBI Taxonomy" id="1972867"/>
    <lineage>
        <taxon>Bacteria</taxon>
        <taxon>Pseudomonadati</taxon>
        <taxon>Pseudomonadota</taxon>
        <taxon>Alphaproteobacteria</taxon>
        <taxon>Hyphomicrobiales</taxon>
        <taxon>Rhizobiaceae</taxon>
        <taxon>Rhizobium/Agrobacterium group</taxon>
        <taxon>Agrobacterium</taxon>
    </lineage>
</organism>
<dbReference type="RefSeq" id="WP_320203984.1">
    <property type="nucleotide sequence ID" value="NZ_CP192785.1"/>
</dbReference>